<evidence type="ECO:0000256" key="1">
    <source>
        <dbReference type="ARBA" id="ARBA00022723"/>
    </source>
</evidence>
<proteinExistence type="predicted"/>
<dbReference type="SUPFAM" id="SSF51430">
    <property type="entry name" value="NAD(P)-linked oxidoreductase"/>
    <property type="match status" value="1"/>
</dbReference>
<dbReference type="GO" id="GO:0016491">
    <property type="term" value="F:oxidoreductase activity"/>
    <property type="evidence" value="ECO:0007669"/>
    <property type="project" value="InterPro"/>
</dbReference>
<dbReference type="InterPro" id="IPR053135">
    <property type="entry name" value="AKR2_Oxidoreductase"/>
</dbReference>
<dbReference type="InterPro" id="IPR017896">
    <property type="entry name" value="4Fe4S_Fe-S-bd"/>
</dbReference>
<dbReference type="GO" id="GO:0046872">
    <property type="term" value="F:metal ion binding"/>
    <property type="evidence" value="ECO:0007669"/>
    <property type="project" value="UniProtKB-KW"/>
</dbReference>
<dbReference type="EMBL" id="ABYO01000247">
    <property type="protein sequence ID" value="EEI85780.1"/>
    <property type="molecule type" value="Genomic_DNA"/>
</dbReference>
<keyword evidence="6" id="KW-1185">Reference proteome</keyword>
<dbReference type="PRINTS" id="PR00069">
    <property type="entry name" value="ALDKETRDTASE"/>
</dbReference>
<keyword evidence="2" id="KW-0408">Iron</keyword>
<evidence type="ECO:0000256" key="3">
    <source>
        <dbReference type="ARBA" id="ARBA00023014"/>
    </source>
</evidence>
<dbReference type="PANTHER" id="PTHR43312">
    <property type="entry name" value="D-THREO-ALDOSE 1-DEHYDROGENASE"/>
    <property type="match status" value="1"/>
</dbReference>
<name>C2BHD7_9FIRM</name>
<evidence type="ECO:0000313" key="5">
    <source>
        <dbReference type="EMBL" id="EEI85780.1"/>
    </source>
</evidence>
<dbReference type="HOGENOM" id="CLU_023205_3_2_9"/>
<dbReference type="STRING" id="525254.HMPREF0072_1757"/>
<keyword evidence="1" id="KW-0479">Metal-binding</keyword>
<comment type="caution">
    <text evidence="5">The sequence shown here is derived from an EMBL/GenBank/DDBJ whole genome shotgun (WGS) entry which is preliminary data.</text>
</comment>
<accession>C2BHD7</accession>
<dbReference type="Pfam" id="PF00248">
    <property type="entry name" value="Aldo_ket_red"/>
    <property type="match status" value="1"/>
</dbReference>
<protein>
    <submittedName>
        <fullName evidence="5">4Fe-4S binding domain protein</fullName>
    </submittedName>
</protein>
<dbReference type="PANTHER" id="PTHR43312:SF2">
    <property type="entry name" value="OXIDOREDUCTASE"/>
    <property type="match status" value="1"/>
</dbReference>
<evidence type="ECO:0000256" key="2">
    <source>
        <dbReference type="ARBA" id="ARBA00023004"/>
    </source>
</evidence>
<dbReference type="SUPFAM" id="SSF46548">
    <property type="entry name" value="alpha-helical ferredoxin"/>
    <property type="match status" value="1"/>
</dbReference>
<keyword evidence="3" id="KW-0411">Iron-sulfur</keyword>
<dbReference type="eggNOG" id="COG1453">
    <property type="taxonomic scope" value="Bacteria"/>
</dbReference>
<dbReference type="InterPro" id="IPR020471">
    <property type="entry name" value="AKR"/>
</dbReference>
<dbReference type="PROSITE" id="PS00198">
    <property type="entry name" value="4FE4S_FER_1"/>
    <property type="match status" value="1"/>
</dbReference>
<dbReference type="Gene3D" id="3.20.20.100">
    <property type="entry name" value="NADP-dependent oxidoreductase domain"/>
    <property type="match status" value="1"/>
</dbReference>
<reference evidence="5 6" key="1">
    <citation type="submission" date="2008-10" db="EMBL/GenBank/DDBJ databases">
        <authorList>
            <person name="Qin X."/>
            <person name="Bachman B."/>
            <person name="Battles P."/>
            <person name="Bell A."/>
            <person name="Bess C."/>
            <person name="Bickham C."/>
            <person name="Chaboub L."/>
            <person name="Chen D."/>
            <person name="Coyle M."/>
            <person name="Deiros D.R."/>
            <person name="Dinh H."/>
            <person name="Forbes L."/>
            <person name="Fowler G."/>
            <person name="Francisco L."/>
            <person name="Fu Q."/>
            <person name="Gubbala S."/>
            <person name="Hale W."/>
            <person name="Han Y."/>
            <person name="Hemphill L."/>
            <person name="Highlander S.K."/>
            <person name="Hirani K."/>
            <person name="Hogues M."/>
            <person name="Jackson L."/>
            <person name="Jakkamsetti A."/>
            <person name="Javaid M."/>
            <person name="Jiang H."/>
            <person name="Korchina V."/>
            <person name="Kovar C."/>
            <person name="Lara F."/>
            <person name="Lee S."/>
            <person name="Mata R."/>
            <person name="Mathew T."/>
            <person name="Moen C."/>
            <person name="Morales K."/>
            <person name="Munidasa M."/>
            <person name="Nazareth L."/>
            <person name="Ngo R."/>
            <person name="Nguyen L."/>
            <person name="Okwuonu G."/>
            <person name="Ongeri F."/>
            <person name="Patil S."/>
            <person name="Petrosino J."/>
            <person name="Pham C."/>
            <person name="Pham P."/>
            <person name="Pu L.-L."/>
            <person name="Puazo M."/>
            <person name="Raj R."/>
            <person name="Reid J."/>
            <person name="Rouhana J."/>
            <person name="Saada N."/>
            <person name="Shang Y."/>
            <person name="Simmons D."/>
            <person name="Thornton R."/>
            <person name="Warren J."/>
            <person name="Weissenberger G."/>
            <person name="Zhang J."/>
            <person name="Zhang L."/>
            <person name="Zhou C."/>
            <person name="Zhu D."/>
            <person name="Muzny D."/>
            <person name="Worley K."/>
            <person name="Gibbs R."/>
        </authorList>
    </citation>
    <scope>NUCLEOTIDE SEQUENCE [LARGE SCALE GENOMIC DNA]</scope>
    <source>
        <strain evidence="5 6">ATCC 51172</strain>
    </source>
</reference>
<dbReference type="CDD" id="cd19096">
    <property type="entry name" value="AKR_Fe-S_oxidoreductase"/>
    <property type="match status" value="1"/>
</dbReference>
<dbReference type="PROSITE" id="PS51379">
    <property type="entry name" value="4FE4S_FER_2"/>
    <property type="match status" value="1"/>
</dbReference>
<dbReference type="GO" id="GO:0051536">
    <property type="term" value="F:iron-sulfur cluster binding"/>
    <property type="evidence" value="ECO:0007669"/>
    <property type="project" value="UniProtKB-KW"/>
</dbReference>
<dbReference type="AlphaFoldDB" id="C2BHD7"/>
<gene>
    <name evidence="5" type="ORF">HMPREF0072_1757</name>
</gene>
<dbReference type="Proteomes" id="UP000005984">
    <property type="component" value="Unassembled WGS sequence"/>
</dbReference>
<sequence length="375" mass="43463">MIMRYFDFKGEKISRLGFGCMRFKTIDGDNSKIDKVESAKILKEAIGKGLTYIDTAYPYHEKMSEKFVGEFLEENNLRDKIYLASKLPCWLIKEKEDFYRIFSEQLEKLRTDYLDFYLLHSLDIKRFRQMVDLGVFDFVDELKEKGLVKNIGFSFHDEYEAFEEIIKAYDWDFCQIQLNYLDINLQAGMKGYDLAKKMGIPLVIMEPVKGGRLANPPIEVREIMAKFTYLSPAQLALKFPLSLDNVMTVLSGMNTSDQVAENMAIASADPSLSEKEREFYDKAREIYKKREKIACTACEYCLPCTVEINIPKVFSMWNKAFLYDEADISKKSYEEYLKDGVNPETCIECGKCENICPQSLEIIEGLKEANEFLSK</sequence>
<evidence type="ECO:0000313" key="6">
    <source>
        <dbReference type="Proteomes" id="UP000005984"/>
    </source>
</evidence>
<dbReference type="InterPro" id="IPR036812">
    <property type="entry name" value="NAD(P)_OxRdtase_dom_sf"/>
</dbReference>
<feature type="domain" description="4Fe-4S ferredoxin-type" evidence="4">
    <location>
        <begin position="337"/>
        <end position="365"/>
    </location>
</feature>
<evidence type="ECO:0000259" key="4">
    <source>
        <dbReference type="PROSITE" id="PS51379"/>
    </source>
</evidence>
<dbReference type="InterPro" id="IPR023210">
    <property type="entry name" value="NADP_OxRdtase_dom"/>
</dbReference>
<organism evidence="5 6">
    <name type="scientific">Anaerococcus lactolyticus ATCC 51172</name>
    <dbReference type="NCBI Taxonomy" id="525254"/>
    <lineage>
        <taxon>Bacteria</taxon>
        <taxon>Bacillati</taxon>
        <taxon>Bacillota</taxon>
        <taxon>Tissierellia</taxon>
        <taxon>Tissierellales</taxon>
        <taxon>Peptoniphilaceae</taxon>
        <taxon>Anaerococcus</taxon>
    </lineage>
</organism>
<dbReference type="InterPro" id="IPR017900">
    <property type="entry name" value="4Fe4S_Fe_S_CS"/>
</dbReference>
<dbReference type="Pfam" id="PF13187">
    <property type="entry name" value="Fer4_9"/>
    <property type="match status" value="1"/>
</dbReference>